<keyword evidence="5 12" id="KW-0812">Transmembrane</keyword>
<feature type="transmembrane region" description="Helical" evidence="12">
    <location>
        <begin position="129"/>
        <end position="152"/>
    </location>
</feature>
<dbReference type="Pfam" id="PF00474">
    <property type="entry name" value="SSF"/>
    <property type="match status" value="2"/>
</dbReference>
<name>A0A2C9KCI3_BIOGL</name>
<feature type="transmembrane region" description="Helical" evidence="12">
    <location>
        <begin position="472"/>
        <end position="495"/>
    </location>
</feature>
<evidence type="ECO:0000256" key="5">
    <source>
        <dbReference type="ARBA" id="ARBA00022692"/>
    </source>
</evidence>
<dbReference type="PROSITE" id="PS50283">
    <property type="entry name" value="NA_SOLUT_SYMP_3"/>
    <property type="match status" value="1"/>
</dbReference>
<feature type="transmembrane region" description="Helical" evidence="12">
    <location>
        <begin position="158"/>
        <end position="177"/>
    </location>
</feature>
<evidence type="ECO:0000256" key="7">
    <source>
        <dbReference type="ARBA" id="ARBA00023053"/>
    </source>
</evidence>
<evidence type="ECO:0000256" key="11">
    <source>
        <dbReference type="RuleBase" id="RU362091"/>
    </source>
</evidence>
<comment type="similarity">
    <text evidence="2 11">Belongs to the sodium:solute symporter (SSF) (TC 2.A.21) family.</text>
</comment>
<dbReference type="InterPro" id="IPR038377">
    <property type="entry name" value="Na/Glc_symporter_sf"/>
</dbReference>
<feature type="transmembrane region" description="Helical" evidence="12">
    <location>
        <begin position="240"/>
        <end position="261"/>
    </location>
</feature>
<evidence type="ECO:0000256" key="4">
    <source>
        <dbReference type="ARBA" id="ARBA00022475"/>
    </source>
</evidence>
<dbReference type="KEGG" id="bgt:106075272"/>
<feature type="transmembrane region" description="Helical" evidence="12">
    <location>
        <begin position="360"/>
        <end position="379"/>
    </location>
</feature>
<keyword evidence="4" id="KW-1003">Cell membrane</keyword>
<dbReference type="GO" id="GO:0015293">
    <property type="term" value="F:symporter activity"/>
    <property type="evidence" value="ECO:0007669"/>
    <property type="project" value="TreeGrafter"/>
</dbReference>
<gene>
    <name evidence="13" type="primary">106075272</name>
</gene>
<sequence>MSGNVGLQIADYVVIAVMLFIPLAVGVFFAIKDAKKTNRDEYLFGGRKMSMLPVALSIFATFMSAISMMGIPTEVYYYGAMHTTFQIGFALSFLIGYVTMIPLIYPLHLTSIYQYLRLRFQSELVRNSVLTLAMIQTFFYMAIALLTPALALQAAAGIPFYVSVLIVGSIGTIYTAIGGIKSVVWTDAFQCCIMITGLMVMIGKGFSLVGGADKVWSKAEAGGRTNFLQFSPDPRSRSTWWSTLIGGCFMWYLHLFQAGLISNKNQLPPYFVLHVLQDLPGMSGLYMSSIFSGALSTLSSGMNALAANTVEDILQRPLRNFTEQRSTLMTKLLVLVYGVLIIVVAYLARTMTGSVAQMTLSVFGACGGPILGVFLLGACFPSGNKYGALVGGALALTLTMWMSVGNQLYGKAPPTLPSPSTDMCFTNESDPFLSEWTTNNSTWHTNASSMNTKVISNQTDVGYSLFLYNITYEWYGCIGTVVSLVVGLLISLCTCKWQQPTHNARLIFPFLAKVWSLPKVDRETNGKALEKLLDYETQIQAQNNSQMF</sequence>
<keyword evidence="6 12" id="KW-1133">Transmembrane helix</keyword>
<evidence type="ECO:0000256" key="12">
    <source>
        <dbReference type="SAM" id="Phobius"/>
    </source>
</evidence>
<evidence type="ECO:0000256" key="6">
    <source>
        <dbReference type="ARBA" id="ARBA00022989"/>
    </source>
</evidence>
<dbReference type="STRING" id="6526.A0A2C9KCI3"/>
<evidence type="ECO:0000256" key="3">
    <source>
        <dbReference type="ARBA" id="ARBA00022448"/>
    </source>
</evidence>
<comment type="subcellular location">
    <subcellularLocation>
        <location evidence="1">Cell membrane</location>
        <topology evidence="1">Multi-pass membrane protein</topology>
    </subcellularLocation>
</comment>
<evidence type="ECO:0000256" key="10">
    <source>
        <dbReference type="ARBA" id="ARBA00023201"/>
    </source>
</evidence>
<feature type="transmembrane region" description="Helical" evidence="12">
    <location>
        <begin position="52"/>
        <end position="71"/>
    </location>
</feature>
<feature type="transmembrane region" description="Helical" evidence="12">
    <location>
        <begin position="386"/>
        <end position="404"/>
    </location>
</feature>
<dbReference type="PANTHER" id="PTHR42985:SF45">
    <property type="entry name" value="SODIUM_IODIDE COTRANSPORTER-LIKE"/>
    <property type="match status" value="1"/>
</dbReference>
<dbReference type="InterPro" id="IPR001734">
    <property type="entry name" value="Na/solute_symporter"/>
</dbReference>
<accession>A0A2C9KCI3</accession>
<dbReference type="VEuPathDB" id="VectorBase:BGLAX_051156"/>
<evidence type="ECO:0000313" key="13">
    <source>
        <dbReference type="EnsemblMetazoa" id="BGLB017538-PA"/>
    </source>
</evidence>
<dbReference type="AlphaFoldDB" id="A0A2C9KCI3"/>
<dbReference type="InterPro" id="IPR051163">
    <property type="entry name" value="Sodium:Solute_Symporter_SSF"/>
</dbReference>
<keyword evidence="9 12" id="KW-0472">Membrane</keyword>
<feature type="transmembrane region" description="Helical" evidence="12">
    <location>
        <begin position="328"/>
        <end position="348"/>
    </location>
</feature>
<keyword evidence="7" id="KW-0915">Sodium</keyword>
<dbReference type="PANTHER" id="PTHR42985">
    <property type="entry name" value="SODIUM-COUPLED MONOCARBOXYLATE TRANSPORTER"/>
    <property type="match status" value="1"/>
</dbReference>
<evidence type="ECO:0008006" key="15">
    <source>
        <dbReference type="Google" id="ProtNLM"/>
    </source>
</evidence>
<feature type="transmembrane region" description="Helical" evidence="12">
    <location>
        <begin position="12"/>
        <end position="31"/>
    </location>
</feature>
<dbReference type="VEuPathDB" id="VectorBase:BGLB017538"/>
<dbReference type="GO" id="GO:0006814">
    <property type="term" value="P:sodium ion transport"/>
    <property type="evidence" value="ECO:0007669"/>
    <property type="project" value="UniProtKB-KW"/>
</dbReference>
<protein>
    <recommendedName>
        <fullName evidence="15">Sodium-coupled monocarboxylate transporter 1</fullName>
    </recommendedName>
</protein>
<dbReference type="Gene3D" id="1.20.1730.10">
    <property type="entry name" value="Sodium/glucose cotransporter"/>
    <property type="match status" value="2"/>
</dbReference>
<evidence type="ECO:0000256" key="1">
    <source>
        <dbReference type="ARBA" id="ARBA00004651"/>
    </source>
</evidence>
<dbReference type="OrthoDB" id="6132759at2759"/>
<keyword evidence="8" id="KW-0406">Ion transport</keyword>
<keyword evidence="3" id="KW-0813">Transport</keyword>
<dbReference type="Proteomes" id="UP000076420">
    <property type="component" value="Unassembled WGS sequence"/>
</dbReference>
<evidence type="ECO:0000256" key="2">
    <source>
        <dbReference type="ARBA" id="ARBA00006434"/>
    </source>
</evidence>
<dbReference type="EnsemblMetazoa" id="BGLB017538-RA">
    <property type="protein sequence ID" value="BGLB017538-PA"/>
    <property type="gene ID" value="BGLB017538"/>
</dbReference>
<feature type="transmembrane region" description="Helical" evidence="12">
    <location>
        <begin position="189"/>
        <end position="209"/>
    </location>
</feature>
<evidence type="ECO:0000313" key="14">
    <source>
        <dbReference type="Proteomes" id="UP000076420"/>
    </source>
</evidence>
<proteinExistence type="inferred from homology"/>
<organism evidence="13 14">
    <name type="scientific">Biomphalaria glabrata</name>
    <name type="common">Bloodfluke planorb</name>
    <name type="synonym">Freshwater snail</name>
    <dbReference type="NCBI Taxonomy" id="6526"/>
    <lineage>
        <taxon>Eukaryota</taxon>
        <taxon>Metazoa</taxon>
        <taxon>Spiralia</taxon>
        <taxon>Lophotrochozoa</taxon>
        <taxon>Mollusca</taxon>
        <taxon>Gastropoda</taxon>
        <taxon>Heterobranchia</taxon>
        <taxon>Euthyneura</taxon>
        <taxon>Panpulmonata</taxon>
        <taxon>Hygrophila</taxon>
        <taxon>Lymnaeoidea</taxon>
        <taxon>Planorbidae</taxon>
        <taxon>Biomphalaria</taxon>
    </lineage>
</organism>
<keyword evidence="10" id="KW-0739">Sodium transport</keyword>
<evidence type="ECO:0000256" key="9">
    <source>
        <dbReference type="ARBA" id="ARBA00023136"/>
    </source>
</evidence>
<evidence type="ECO:0000256" key="8">
    <source>
        <dbReference type="ARBA" id="ARBA00023065"/>
    </source>
</evidence>
<dbReference type="GO" id="GO:0005886">
    <property type="term" value="C:plasma membrane"/>
    <property type="evidence" value="ECO:0007669"/>
    <property type="project" value="UniProtKB-SubCell"/>
</dbReference>
<feature type="transmembrane region" description="Helical" evidence="12">
    <location>
        <begin position="83"/>
        <end position="108"/>
    </location>
</feature>
<reference evidence="13" key="1">
    <citation type="submission" date="2020-05" db="UniProtKB">
        <authorList>
            <consortium name="EnsemblMetazoa"/>
        </authorList>
    </citation>
    <scope>IDENTIFICATION</scope>
    <source>
        <strain evidence="13">BB02</strain>
    </source>
</reference>